<dbReference type="PROSITE" id="PS50994">
    <property type="entry name" value="INTEGRASE"/>
    <property type="match status" value="1"/>
</dbReference>
<dbReference type="STRING" id="4096.A0A1U7X212"/>
<dbReference type="SUPFAM" id="SSF53098">
    <property type="entry name" value="Ribonuclease H-like"/>
    <property type="match status" value="1"/>
</dbReference>
<accession>A0A1U7X212</accession>
<dbReference type="InterPro" id="IPR001584">
    <property type="entry name" value="Integrase_cat-core"/>
</dbReference>
<dbReference type="eggNOG" id="KOG0017">
    <property type="taxonomic scope" value="Eukaryota"/>
</dbReference>
<dbReference type="AlphaFoldDB" id="A0A1U7X212"/>
<dbReference type="Proteomes" id="UP000189701">
    <property type="component" value="Unplaced"/>
</dbReference>
<reference evidence="3" key="2">
    <citation type="submission" date="2025-08" db="UniProtKB">
        <authorList>
            <consortium name="RefSeq"/>
        </authorList>
    </citation>
    <scope>IDENTIFICATION</scope>
    <source>
        <tissue evidence="3">Leaf</tissue>
    </source>
</reference>
<dbReference type="PANTHER" id="PTHR37984">
    <property type="entry name" value="PROTEIN CBG26694"/>
    <property type="match status" value="1"/>
</dbReference>
<proteinExistence type="predicted"/>
<organism evidence="2 3">
    <name type="scientific">Nicotiana sylvestris</name>
    <name type="common">Wood tobacco</name>
    <name type="synonym">South American tobacco</name>
    <dbReference type="NCBI Taxonomy" id="4096"/>
    <lineage>
        <taxon>Eukaryota</taxon>
        <taxon>Viridiplantae</taxon>
        <taxon>Streptophyta</taxon>
        <taxon>Embryophyta</taxon>
        <taxon>Tracheophyta</taxon>
        <taxon>Spermatophyta</taxon>
        <taxon>Magnoliopsida</taxon>
        <taxon>eudicotyledons</taxon>
        <taxon>Gunneridae</taxon>
        <taxon>Pentapetalae</taxon>
        <taxon>asterids</taxon>
        <taxon>lamiids</taxon>
        <taxon>Solanales</taxon>
        <taxon>Solanaceae</taxon>
        <taxon>Nicotianoideae</taxon>
        <taxon>Nicotianeae</taxon>
        <taxon>Nicotiana</taxon>
    </lineage>
</organism>
<dbReference type="InterPro" id="IPR036397">
    <property type="entry name" value="RNaseH_sf"/>
</dbReference>
<evidence type="ECO:0000259" key="1">
    <source>
        <dbReference type="PROSITE" id="PS50994"/>
    </source>
</evidence>
<protein>
    <submittedName>
        <fullName evidence="3">Uncharacterized protein K02A2.6-like</fullName>
    </submittedName>
</protein>
<gene>
    <name evidence="3" type="primary">LOC104234338</name>
</gene>
<dbReference type="GO" id="GO:0015074">
    <property type="term" value="P:DNA integration"/>
    <property type="evidence" value="ECO:0007669"/>
    <property type="project" value="InterPro"/>
</dbReference>
<name>A0A1U7X212_NICSY</name>
<sequence length="180" mass="19944">MVSPCSFAAWGMGVIGPIELAASNGHRFILVAIDYFTKWVEASTYKVVTKNVVADFIQNNIVCRFGIPKSIITENAANLNSYLMKEICEKFKIVHRNSTAYIPKMNGAVKSEALPVYTGAVGSEENLSPPGRSQKKVHTKLARSLRGPPSVVNWSSNFTEMDRRVNTKPINSDAIKIYYV</sequence>
<feature type="domain" description="Integrase catalytic" evidence="1">
    <location>
        <begin position="1"/>
        <end position="110"/>
    </location>
</feature>
<dbReference type="OrthoDB" id="1936587at2759"/>
<dbReference type="Gene3D" id="3.30.420.10">
    <property type="entry name" value="Ribonuclease H-like superfamily/Ribonuclease H"/>
    <property type="match status" value="1"/>
</dbReference>
<reference evidence="2" key="1">
    <citation type="journal article" date="2013" name="Genome Biol.">
        <title>Reference genomes and transcriptomes of Nicotiana sylvestris and Nicotiana tomentosiformis.</title>
        <authorList>
            <person name="Sierro N."/>
            <person name="Battey J.N."/>
            <person name="Ouadi S."/>
            <person name="Bovet L."/>
            <person name="Goepfert S."/>
            <person name="Bakaher N."/>
            <person name="Peitsch M.C."/>
            <person name="Ivanov N.V."/>
        </authorList>
    </citation>
    <scope>NUCLEOTIDE SEQUENCE [LARGE SCALE GENOMIC DNA]</scope>
</reference>
<keyword evidence="2" id="KW-1185">Reference proteome</keyword>
<dbReference type="GO" id="GO:0003676">
    <property type="term" value="F:nucleic acid binding"/>
    <property type="evidence" value="ECO:0007669"/>
    <property type="project" value="InterPro"/>
</dbReference>
<evidence type="ECO:0000313" key="2">
    <source>
        <dbReference type="Proteomes" id="UP000189701"/>
    </source>
</evidence>
<dbReference type="InterPro" id="IPR050951">
    <property type="entry name" value="Retrovirus_Pol_polyprotein"/>
</dbReference>
<dbReference type="PANTHER" id="PTHR37984:SF5">
    <property type="entry name" value="PROTEIN NYNRIN-LIKE"/>
    <property type="match status" value="1"/>
</dbReference>
<evidence type="ECO:0000313" key="3">
    <source>
        <dbReference type="RefSeq" id="XP_009786192.1"/>
    </source>
</evidence>
<dbReference type="RefSeq" id="XP_009786192.1">
    <property type="nucleotide sequence ID" value="XM_009787890.1"/>
</dbReference>
<dbReference type="InterPro" id="IPR012337">
    <property type="entry name" value="RNaseH-like_sf"/>
</dbReference>